<organism evidence="3 4">
    <name type="scientific">Tessaracoccus oleiagri</name>
    <dbReference type="NCBI Taxonomy" id="686624"/>
    <lineage>
        <taxon>Bacteria</taxon>
        <taxon>Bacillati</taxon>
        <taxon>Actinomycetota</taxon>
        <taxon>Actinomycetes</taxon>
        <taxon>Propionibacteriales</taxon>
        <taxon>Propionibacteriaceae</taxon>
        <taxon>Tessaracoccus</taxon>
    </lineage>
</organism>
<name>A0A1G9MM66_9ACTN</name>
<dbReference type="SUPFAM" id="SSF82171">
    <property type="entry name" value="DPP6 N-terminal domain-like"/>
    <property type="match status" value="1"/>
</dbReference>
<dbReference type="SMART" id="SM00909">
    <property type="entry name" value="Germane"/>
    <property type="match status" value="1"/>
</dbReference>
<keyword evidence="3" id="KW-0449">Lipoprotein</keyword>
<dbReference type="PROSITE" id="PS51257">
    <property type="entry name" value="PROKAR_LIPOPROTEIN"/>
    <property type="match status" value="1"/>
</dbReference>
<feature type="signal peptide" evidence="1">
    <location>
        <begin position="1"/>
        <end position="18"/>
    </location>
</feature>
<feature type="domain" description="GerMN" evidence="2">
    <location>
        <begin position="187"/>
        <end position="278"/>
    </location>
</feature>
<accession>A0A1G9MM66</accession>
<dbReference type="STRING" id="686624.SAMN04488242_2724"/>
<sequence length="559" mass="59287">MRVLVMLLGLLLAGCAQIPSSGPVEEVPMPAEPPGIDIAPQPPQEGADGNRILEGFLLAMADPESDYSVARQYLTADAARTWRPEESTVVYHGAVVETLTGFGVYGERVGELDHRGHFLAGGGAIQHDFGLVETDGEWRVGNPPAGVLVNRYLFERFYSQLTIYFMDRTGSHVVPDLVSVPESLVSPARIVDALLHGPSQPLAGAVVNAIPVGVRLGLEGATIDDEGVVTVDLRGLNPSMSDEARRRMGAQTLWSLTAIPRVTGLRITQDGNAFDLPGQSADGVLELATQQGYQMLTRAVVQDLFGVSAETPGRFTEGQGFAPLRADLPRAAEVSIPLDGSQLAIVAADRRSVLIGPRDGSLEVVTGYQRIRDTQFVLGRLFALADDEEGNTRVISVGPGGDVSEVTAELPEGMRFHGLSIDQTGVSAAVVVEVGEETRLGRMTLFQGVRLDKWRELPVLSPGGAPVTAITDVQWNSESTLVLAGSADGQQDVFVVRADGSEIEELGGVGANITQVAALPRPGGGLIALRSGSGEVWRYSSPNRWSKADVTVASISYAG</sequence>
<evidence type="ECO:0000256" key="1">
    <source>
        <dbReference type="SAM" id="SignalP"/>
    </source>
</evidence>
<keyword evidence="1" id="KW-0732">Signal</keyword>
<gene>
    <name evidence="3" type="ORF">SAMN04488242_2724</name>
</gene>
<evidence type="ECO:0000259" key="2">
    <source>
        <dbReference type="SMART" id="SM00909"/>
    </source>
</evidence>
<dbReference type="InterPro" id="IPR059026">
    <property type="entry name" value="LpqB_N"/>
</dbReference>
<protein>
    <submittedName>
        <fullName evidence="3">Lipoprotein LpqB beta-propeller domain-containing protein</fullName>
    </submittedName>
</protein>
<evidence type="ECO:0000313" key="3">
    <source>
        <dbReference type="EMBL" id="SDL75358.1"/>
    </source>
</evidence>
<dbReference type="Pfam" id="PF10646">
    <property type="entry name" value="Germane"/>
    <property type="match status" value="1"/>
</dbReference>
<dbReference type="OrthoDB" id="3226781at2"/>
<dbReference type="InterPro" id="IPR019606">
    <property type="entry name" value="GerMN"/>
</dbReference>
<dbReference type="EMBL" id="FNGP01000005">
    <property type="protein sequence ID" value="SDL75358.1"/>
    <property type="molecule type" value="Genomic_DNA"/>
</dbReference>
<feature type="chain" id="PRO_5011793238" evidence="1">
    <location>
        <begin position="19"/>
        <end position="559"/>
    </location>
</feature>
<proteinExistence type="predicted"/>
<dbReference type="RefSeq" id="WP_093253195.1">
    <property type="nucleotide sequence ID" value="NZ_FNGP01000005.1"/>
</dbReference>
<evidence type="ECO:0000313" key="4">
    <source>
        <dbReference type="Proteomes" id="UP000199475"/>
    </source>
</evidence>
<dbReference type="Pfam" id="PF25976">
    <property type="entry name" value="LpqB_N"/>
    <property type="match status" value="1"/>
</dbReference>
<keyword evidence="4" id="KW-1185">Reference proteome</keyword>
<reference evidence="3 4" key="1">
    <citation type="submission" date="2016-10" db="EMBL/GenBank/DDBJ databases">
        <authorList>
            <person name="de Groot N.N."/>
        </authorList>
    </citation>
    <scope>NUCLEOTIDE SEQUENCE [LARGE SCALE GENOMIC DNA]</scope>
    <source>
        <strain evidence="3 4">CGMCC 1.9159</strain>
    </source>
</reference>
<dbReference type="AlphaFoldDB" id="A0A1G9MM66"/>
<dbReference type="Proteomes" id="UP000199475">
    <property type="component" value="Unassembled WGS sequence"/>
</dbReference>